<reference evidence="4" key="1">
    <citation type="submission" date="2022-10" db="EMBL/GenBank/DDBJ databases">
        <title>Rhodococcus sp.75.</title>
        <authorList>
            <person name="Sun M."/>
        </authorList>
    </citation>
    <scope>NUCLEOTIDE SEQUENCE</scope>
    <source>
        <strain evidence="4">75</strain>
    </source>
</reference>
<evidence type="ECO:0000259" key="3">
    <source>
        <dbReference type="PROSITE" id="PS51186"/>
    </source>
</evidence>
<dbReference type="InterPro" id="IPR000182">
    <property type="entry name" value="GNAT_dom"/>
</dbReference>
<dbReference type="PANTHER" id="PTHR43877">
    <property type="entry name" value="AMINOALKYLPHOSPHONATE N-ACETYLTRANSFERASE-RELATED-RELATED"/>
    <property type="match status" value="1"/>
</dbReference>
<dbReference type="InterPro" id="IPR050832">
    <property type="entry name" value="Bact_Acetyltransf"/>
</dbReference>
<dbReference type="Proteomes" id="UP001164965">
    <property type="component" value="Chromosome"/>
</dbReference>
<gene>
    <name evidence="4" type="ORF">RHODO2019_04305</name>
</gene>
<name>A0ABY6P1Z9_9NOCA</name>
<feature type="domain" description="N-acetyltransferase" evidence="3">
    <location>
        <begin position="7"/>
        <end position="162"/>
    </location>
</feature>
<dbReference type="GO" id="GO:0016746">
    <property type="term" value="F:acyltransferase activity"/>
    <property type="evidence" value="ECO:0007669"/>
    <property type="project" value="UniProtKB-KW"/>
</dbReference>
<keyword evidence="2 4" id="KW-0012">Acyltransferase</keyword>
<dbReference type="Gene3D" id="3.40.630.30">
    <property type="match status" value="1"/>
</dbReference>
<proteinExistence type="predicted"/>
<keyword evidence="1 4" id="KW-0808">Transferase</keyword>
<evidence type="ECO:0000313" key="4">
    <source>
        <dbReference type="EMBL" id="UZJ25680.1"/>
    </source>
</evidence>
<dbReference type="PROSITE" id="PS51186">
    <property type="entry name" value="GNAT"/>
    <property type="match status" value="1"/>
</dbReference>
<organism evidence="4 5">
    <name type="scientific">Rhodococcus antarcticus</name>
    <dbReference type="NCBI Taxonomy" id="2987751"/>
    <lineage>
        <taxon>Bacteria</taxon>
        <taxon>Bacillati</taxon>
        <taxon>Actinomycetota</taxon>
        <taxon>Actinomycetes</taxon>
        <taxon>Mycobacteriales</taxon>
        <taxon>Nocardiaceae</taxon>
        <taxon>Rhodococcus</taxon>
    </lineage>
</organism>
<dbReference type="SUPFAM" id="SSF55729">
    <property type="entry name" value="Acyl-CoA N-acyltransferases (Nat)"/>
    <property type="match status" value="1"/>
</dbReference>
<evidence type="ECO:0000313" key="5">
    <source>
        <dbReference type="Proteomes" id="UP001164965"/>
    </source>
</evidence>
<dbReference type="EMBL" id="CP110615">
    <property type="protein sequence ID" value="UZJ25680.1"/>
    <property type="molecule type" value="Genomic_DNA"/>
</dbReference>
<evidence type="ECO:0000256" key="2">
    <source>
        <dbReference type="ARBA" id="ARBA00023315"/>
    </source>
</evidence>
<accession>A0ABY6P1Z9</accession>
<evidence type="ECO:0000256" key="1">
    <source>
        <dbReference type="ARBA" id="ARBA00022679"/>
    </source>
</evidence>
<sequence length="167" mass="17888">MSGWTLEPVRYDHPEVALLVDAVQAEYVRRYGTGDDTVLTPADFAAGRGVFLLGCLDGVPVAMGGWRSRDAERGEPGLADGDAELKRMHVVAAAQRRGLARLLLAELEASAAAAGRRRVVLETGTEQPEAIALYLSSGYAPTEKFGLYRFEASSRCLAKNLGEPLPG</sequence>
<dbReference type="EC" id="2.3.1.-" evidence="4"/>
<dbReference type="InterPro" id="IPR016181">
    <property type="entry name" value="Acyl_CoA_acyltransferase"/>
</dbReference>
<dbReference type="Pfam" id="PF00583">
    <property type="entry name" value="Acetyltransf_1"/>
    <property type="match status" value="1"/>
</dbReference>
<keyword evidence="5" id="KW-1185">Reference proteome</keyword>
<protein>
    <submittedName>
        <fullName evidence="4">GNAT family N-acetyltransferase</fullName>
        <ecNumber evidence="4">2.3.1.-</ecNumber>
    </submittedName>
</protein>
<dbReference type="PANTHER" id="PTHR43877:SF2">
    <property type="entry name" value="AMINOALKYLPHOSPHONATE N-ACETYLTRANSFERASE-RELATED"/>
    <property type="match status" value="1"/>
</dbReference>
<dbReference type="RefSeq" id="WP_265383784.1">
    <property type="nucleotide sequence ID" value="NZ_CP110615.1"/>
</dbReference>